<dbReference type="Proteomes" id="UP000325081">
    <property type="component" value="Unassembled WGS sequence"/>
</dbReference>
<sequence length="125" mass="13762">MRFSFCGPLLRRLPRLRWPLLVYAAAWTAVLTVTVAVASFTPEVAFVFSTVRPASPSSRACREPGSVRLPLDIPSEIFCFPGRFFKRSVLDMFVPPVFAGVIVAGSACVIKAVGLWEAEDDDEQL</sequence>
<keyword evidence="1" id="KW-0472">Membrane</keyword>
<dbReference type="AlphaFoldDB" id="A0A5A7P762"/>
<feature type="transmembrane region" description="Helical" evidence="1">
    <location>
        <begin position="20"/>
        <end position="40"/>
    </location>
</feature>
<evidence type="ECO:0000256" key="1">
    <source>
        <dbReference type="SAM" id="Phobius"/>
    </source>
</evidence>
<feature type="transmembrane region" description="Helical" evidence="1">
    <location>
        <begin position="93"/>
        <end position="116"/>
    </location>
</feature>
<keyword evidence="1" id="KW-0812">Transmembrane</keyword>
<evidence type="ECO:0000313" key="3">
    <source>
        <dbReference type="Proteomes" id="UP000325081"/>
    </source>
</evidence>
<accession>A0A5A7P762</accession>
<dbReference type="PANTHER" id="PTHR34658:SF2">
    <property type="entry name" value="OS01G0151800 PROTEIN"/>
    <property type="match status" value="1"/>
</dbReference>
<name>A0A5A7P762_STRAF</name>
<evidence type="ECO:0000313" key="2">
    <source>
        <dbReference type="EMBL" id="GER28620.1"/>
    </source>
</evidence>
<proteinExistence type="predicted"/>
<organism evidence="2 3">
    <name type="scientific">Striga asiatica</name>
    <name type="common">Asiatic witchweed</name>
    <name type="synonym">Buchnera asiatica</name>
    <dbReference type="NCBI Taxonomy" id="4170"/>
    <lineage>
        <taxon>Eukaryota</taxon>
        <taxon>Viridiplantae</taxon>
        <taxon>Streptophyta</taxon>
        <taxon>Embryophyta</taxon>
        <taxon>Tracheophyta</taxon>
        <taxon>Spermatophyta</taxon>
        <taxon>Magnoliopsida</taxon>
        <taxon>eudicotyledons</taxon>
        <taxon>Gunneridae</taxon>
        <taxon>Pentapetalae</taxon>
        <taxon>asterids</taxon>
        <taxon>lamiids</taxon>
        <taxon>Lamiales</taxon>
        <taxon>Orobanchaceae</taxon>
        <taxon>Buchnereae</taxon>
        <taxon>Striga</taxon>
    </lineage>
</organism>
<dbReference type="EMBL" id="BKCP01002891">
    <property type="protein sequence ID" value="GER28620.1"/>
    <property type="molecule type" value="Genomic_DNA"/>
</dbReference>
<reference evidence="3" key="1">
    <citation type="journal article" date="2019" name="Curr. Biol.">
        <title>Genome Sequence of Striga asiatica Provides Insight into the Evolution of Plant Parasitism.</title>
        <authorList>
            <person name="Yoshida S."/>
            <person name="Kim S."/>
            <person name="Wafula E.K."/>
            <person name="Tanskanen J."/>
            <person name="Kim Y.M."/>
            <person name="Honaas L."/>
            <person name="Yang Z."/>
            <person name="Spallek T."/>
            <person name="Conn C.E."/>
            <person name="Ichihashi Y."/>
            <person name="Cheong K."/>
            <person name="Cui S."/>
            <person name="Der J.P."/>
            <person name="Gundlach H."/>
            <person name="Jiao Y."/>
            <person name="Hori C."/>
            <person name="Ishida J.K."/>
            <person name="Kasahara H."/>
            <person name="Kiba T."/>
            <person name="Kim M.S."/>
            <person name="Koo N."/>
            <person name="Laohavisit A."/>
            <person name="Lee Y.H."/>
            <person name="Lumba S."/>
            <person name="McCourt P."/>
            <person name="Mortimer J.C."/>
            <person name="Mutuku J.M."/>
            <person name="Nomura T."/>
            <person name="Sasaki-Sekimoto Y."/>
            <person name="Seto Y."/>
            <person name="Wang Y."/>
            <person name="Wakatake T."/>
            <person name="Sakakibara H."/>
            <person name="Demura T."/>
            <person name="Yamaguchi S."/>
            <person name="Yoneyama K."/>
            <person name="Manabe R.I."/>
            <person name="Nelson D.C."/>
            <person name="Schulman A.H."/>
            <person name="Timko M.P."/>
            <person name="dePamphilis C.W."/>
            <person name="Choi D."/>
            <person name="Shirasu K."/>
        </authorList>
    </citation>
    <scope>NUCLEOTIDE SEQUENCE [LARGE SCALE GENOMIC DNA]</scope>
    <source>
        <strain evidence="3">cv. UVA1</strain>
    </source>
</reference>
<dbReference type="OrthoDB" id="1921102at2759"/>
<keyword evidence="1" id="KW-1133">Transmembrane helix</keyword>
<protein>
    <submittedName>
        <fullName evidence="2">Post-illumination chlorophyll fluorescenceincrease</fullName>
    </submittedName>
</protein>
<keyword evidence="3" id="KW-1185">Reference proteome</keyword>
<comment type="caution">
    <text evidence="2">The sequence shown here is derived from an EMBL/GenBank/DDBJ whole genome shotgun (WGS) entry which is preliminary data.</text>
</comment>
<dbReference type="PANTHER" id="PTHR34658">
    <property type="entry name" value="OS01G0151800 PROTEIN"/>
    <property type="match status" value="1"/>
</dbReference>
<gene>
    <name evidence="2" type="ORF">STAS_04429</name>
</gene>